<protein>
    <submittedName>
        <fullName evidence="3">Uncharacterized protein</fullName>
    </submittedName>
</protein>
<accession>A0A4U1BZT0</accession>
<evidence type="ECO:0000313" key="4">
    <source>
        <dbReference type="Proteomes" id="UP000308181"/>
    </source>
</evidence>
<dbReference type="OrthoDB" id="678673at2"/>
<proteinExistence type="predicted"/>
<feature type="chain" id="PRO_5020855718" evidence="2">
    <location>
        <begin position="30"/>
        <end position="78"/>
    </location>
</feature>
<keyword evidence="1" id="KW-0812">Transmembrane</keyword>
<feature type="signal peptide" evidence="2">
    <location>
        <begin position="1"/>
        <end position="29"/>
    </location>
</feature>
<comment type="caution">
    <text evidence="3">The sequence shown here is derived from an EMBL/GenBank/DDBJ whole genome shotgun (WGS) entry which is preliminary data.</text>
</comment>
<sequence length="78" mass="8550">MELKKTLNAPLKGIAALILLTFTSLYTFAQDVPEKVEVDINTNGGSVWYGQPWVWAIGIAVFIVVLVLITRSNKSSAQ</sequence>
<name>A0A4U1BZT0_9SPHI</name>
<keyword evidence="1" id="KW-0472">Membrane</keyword>
<keyword evidence="4" id="KW-1185">Reference proteome</keyword>
<reference evidence="3 4" key="1">
    <citation type="submission" date="2019-04" db="EMBL/GenBank/DDBJ databases">
        <title>Pedobacter sp. AR-3-17 sp. nov., isolated from Arctic soil.</title>
        <authorList>
            <person name="Dahal R.H."/>
            <person name="Kim D.-U."/>
        </authorList>
    </citation>
    <scope>NUCLEOTIDE SEQUENCE [LARGE SCALE GENOMIC DNA]</scope>
    <source>
        <strain evidence="3 4">AR-3-17</strain>
    </source>
</reference>
<evidence type="ECO:0000256" key="2">
    <source>
        <dbReference type="SAM" id="SignalP"/>
    </source>
</evidence>
<evidence type="ECO:0000313" key="3">
    <source>
        <dbReference type="EMBL" id="TKB98798.1"/>
    </source>
</evidence>
<feature type="transmembrane region" description="Helical" evidence="1">
    <location>
        <begin position="53"/>
        <end position="70"/>
    </location>
</feature>
<dbReference type="AlphaFoldDB" id="A0A4U1BZT0"/>
<dbReference type="Proteomes" id="UP000308181">
    <property type="component" value="Unassembled WGS sequence"/>
</dbReference>
<organism evidence="3 4">
    <name type="scientific">Pedobacter cryophilus</name>
    <dbReference type="NCBI Taxonomy" id="2571271"/>
    <lineage>
        <taxon>Bacteria</taxon>
        <taxon>Pseudomonadati</taxon>
        <taxon>Bacteroidota</taxon>
        <taxon>Sphingobacteriia</taxon>
        <taxon>Sphingobacteriales</taxon>
        <taxon>Sphingobacteriaceae</taxon>
        <taxon>Pedobacter</taxon>
    </lineage>
</organism>
<keyword evidence="2" id="KW-0732">Signal</keyword>
<dbReference type="EMBL" id="SWBP01000002">
    <property type="protein sequence ID" value="TKB98798.1"/>
    <property type="molecule type" value="Genomic_DNA"/>
</dbReference>
<keyword evidence="1" id="KW-1133">Transmembrane helix</keyword>
<gene>
    <name evidence="3" type="ORF">FA046_06680</name>
</gene>
<evidence type="ECO:0000256" key="1">
    <source>
        <dbReference type="SAM" id="Phobius"/>
    </source>
</evidence>
<dbReference type="RefSeq" id="WP_136825612.1">
    <property type="nucleotide sequence ID" value="NZ_SWBP01000002.1"/>
</dbReference>